<feature type="domain" description="HNH" evidence="1">
    <location>
        <begin position="99"/>
        <end position="141"/>
    </location>
</feature>
<dbReference type="GO" id="GO:0008270">
    <property type="term" value="F:zinc ion binding"/>
    <property type="evidence" value="ECO:0007669"/>
    <property type="project" value="InterPro"/>
</dbReference>
<dbReference type="InterPro" id="IPR002711">
    <property type="entry name" value="HNH"/>
</dbReference>
<dbReference type="GO" id="GO:0004519">
    <property type="term" value="F:endonuclease activity"/>
    <property type="evidence" value="ECO:0007669"/>
    <property type="project" value="InterPro"/>
</dbReference>
<accession>A0A517DVC9</accession>
<proteinExistence type="predicted"/>
<dbReference type="AlphaFoldDB" id="A0A517DVC9"/>
<dbReference type="Proteomes" id="UP000320776">
    <property type="component" value="Chromosome"/>
</dbReference>
<organism evidence="2 3">
    <name type="scientific">Sporomusa termitida</name>
    <dbReference type="NCBI Taxonomy" id="2377"/>
    <lineage>
        <taxon>Bacteria</taxon>
        <taxon>Bacillati</taxon>
        <taxon>Bacillota</taxon>
        <taxon>Negativicutes</taxon>
        <taxon>Selenomonadales</taxon>
        <taxon>Sporomusaceae</taxon>
        <taxon>Sporomusa</taxon>
    </lineage>
</organism>
<name>A0A517DVC9_9FIRM</name>
<reference evidence="2 3" key="1">
    <citation type="submission" date="2019-02" db="EMBL/GenBank/DDBJ databases">
        <title>Closed genome of Sporomusa termitida DSM 4440.</title>
        <authorList>
            <person name="Poehlein A."/>
            <person name="Daniel R."/>
        </authorList>
    </citation>
    <scope>NUCLEOTIDE SEQUENCE [LARGE SCALE GENOMIC DNA]</scope>
    <source>
        <strain evidence="2 3">DSM 4440</strain>
    </source>
</reference>
<evidence type="ECO:0000313" key="3">
    <source>
        <dbReference type="Proteomes" id="UP000320776"/>
    </source>
</evidence>
<dbReference type="OrthoDB" id="9816185at2"/>
<dbReference type="GO" id="GO:0003676">
    <property type="term" value="F:nucleic acid binding"/>
    <property type="evidence" value="ECO:0007669"/>
    <property type="project" value="InterPro"/>
</dbReference>
<evidence type="ECO:0000313" key="2">
    <source>
        <dbReference type="EMBL" id="QDR81319.1"/>
    </source>
</evidence>
<dbReference type="Pfam" id="PF01844">
    <property type="entry name" value="HNH"/>
    <property type="match status" value="1"/>
</dbReference>
<dbReference type="KEGG" id="sted:SPTER_26970"/>
<protein>
    <recommendedName>
        <fullName evidence="1">HNH domain-containing protein</fullName>
    </recommendedName>
</protein>
<sequence length="284" mass="32450">MKNLSPLADNCCYNYFSDIMQAKRKPEVKSALLVLAPDIQNRYQDYIQNKMDLSVVNSVVYNQTDKSALLNCYESTTKPLAALKTKILEAQNPTLRGKCQYCGINAPTTFDHYMPKDTFPEYSVMPINLIPCCFECNNIRNDNWLTSSNHRGTINLYYENLPTDRYLSTIVVYSDDVPVANFNIFNPGTINSTLFTIVLSHFEILKLKNRYKVQTASVASEIKRSIVAHNHPPISGHDISQWLIEEANSKRQEFGENYWEAAFIEGLATCDDFINQCIIEINNK</sequence>
<gene>
    <name evidence="2" type="ORF">SPTER_26970</name>
</gene>
<evidence type="ECO:0000259" key="1">
    <source>
        <dbReference type="Pfam" id="PF01844"/>
    </source>
</evidence>
<keyword evidence="3" id="KW-1185">Reference proteome</keyword>
<dbReference type="EMBL" id="CP036259">
    <property type="protein sequence ID" value="QDR81319.1"/>
    <property type="molecule type" value="Genomic_DNA"/>
</dbReference>
<dbReference type="RefSeq" id="WP_144350819.1">
    <property type="nucleotide sequence ID" value="NZ_CP036259.1"/>
</dbReference>
<dbReference type="Gene3D" id="1.10.30.50">
    <property type="match status" value="1"/>
</dbReference>